<dbReference type="EMBL" id="JABBCP010000002">
    <property type="protein sequence ID" value="NMF55680.1"/>
    <property type="molecule type" value="Genomic_DNA"/>
</dbReference>
<accession>A0A7X9UC53</accession>
<reference evidence="1 2" key="1">
    <citation type="submission" date="2020-04" db="EMBL/GenBank/DDBJ databases">
        <title>Collinsella sp. KGMB02528 nov., an anaerobic actinobacterium isolated from human feces.</title>
        <authorList>
            <person name="Han K.-I."/>
            <person name="Eom M.K."/>
            <person name="Kim J.-S."/>
            <person name="Lee K.C."/>
            <person name="Suh M.K."/>
            <person name="Park S.-H."/>
            <person name="Lee J.H."/>
            <person name="Kang S.W."/>
            <person name="Park J.-E."/>
            <person name="Oh B.S."/>
            <person name="Yu S.Y."/>
            <person name="Choi S.-H."/>
            <person name="Lee D.H."/>
            <person name="Yoon H."/>
            <person name="Kim B.-Y."/>
            <person name="Lee J.H."/>
            <person name="Lee J.-S."/>
        </authorList>
    </citation>
    <scope>NUCLEOTIDE SEQUENCE [LARGE SCALE GENOMIC DNA]</scope>
    <source>
        <strain evidence="1 2">KGMB02528</strain>
    </source>
</reference>
<dbReference type="RefSeq" id="WP_169277306.1">
    <property type="nucleotide sequence ID" value="NZ_JABBCP010000002.1"/>
</dbReference>
<gene>
    <name evidence="1" type="ORF">HF320_04980</name>
</gene>
<keyword evidence="2" id="KW-1185">Reference proteome</keyword>
<sequence length="274" mass="30305">MTFGGASDNGLHYLEHELRDWEWSYSTGKGSGRVTSFSRRPSKPLKVKFPVGIAAADASEGLRLRNRLVALGEPDVASGTPGTLSMGEWSLRCWIVSGEPTRYWQDDRYAEFSLRLLVEDPSWTRGHARTFVPETASAAMGVDFPLEFPFDLRRERASTRLSVPGGFPAEFLWRVYGPATSPYMRVGGNLYRVNADVPDGARLEVDSRARTVMLILRDGTASSAYSKRERGASGSGSYIFEPLPCGESDLAWGNDSRMDLIAYEVRSAAPYEEG</sequence>
<protein>
    <submittedName>
        <fullName evidence="1">Uncharacterized protein</fullName>
    </submittedName>
</protein>
<evidence type="ECO:0000313" key="2">
    <source>
        <dbReference type="Proteomes" id="UP000546970"/>
    </source>
</evidence>
<dbReference type="Proteomes" id="UP000546970">
    <property type="component" value="Unassembled WGS sequence"/>
</dbReference>
<dbReference type="AlphaFoldDB" id="A0A7X9UC53"/>
<evidence type="ECO:0000313" key="1">
    <source>
        <dbReference type="EMBL" id="NMF55680.1"/>
    </source>
</evidence>
<proteinExistence type="predicted"/>
<comment type="caution">
    <text evidence="1">The sequence shown here is derived from an EMBL/GenBank/DDBJ whole genome shotgun (WGS) entry which is preliminary data.</text>
</comment>
<organism evidence="1 2">
    <name type="scientific">Collinsella acetigenes</name>
    <dbReference type="NCBI Taxonomy" id="2713419"/>
    <lineage>
        <taxon>Bacteria</taxon>
        <taxon>Bacillati</taxon>
        <taxon>Actinomycetota</taxon>
        <taxon>Coriobacteriia</taxon>
        <taxon>Coriobacteriales</taxon>
        <taxon>Coriobacteriaceae</taxon>
        <taxon>Collinsella</taxon>
    </lineage>
</organism>
<name>A0A7X9UC53_9ACTN</name>